<dbReference type="Gene3D" id="3.40.50.150">
    <property type="entry name" value="Vaccinia Virus protein VP39"/>
    <property type="match status" value="1"/>
</dbReference>
<reference evidence="7" key="2">
    <citation type="journal article" date="2021" name="PeerJ">
        <title>Extensive microbial diversity within the chicken gut microbiome revealed by metagenomics and culture.</title>
        <authorList>
            <person name="Gilroy R."/>
            <person name="Ravi A."/>
            <person name="Getino M."/>
            <person name="Pursley I."/>
            <person name="Horton D.L."/>
            <person name="Alikhan N.F."/>
            <person name="Baker D."/>
            <person name="Gharbi K."/>
            <person name="Hall N."/>
            <person name="Watson M."/>
            <person name="Adriaenssens E.M."/>
            <person name="Foster-Nyarko E."/>
            <person name="Jarju S."/>
            <person name="Secka A."/>
            <person name="Antonio M."/>
            <person name="Oren A."/>
            <person name="Chaudhuri R.R."/>
            <person name="La Ragione R."/>
            <person name="Hildebrand F."/>
            <person name="Pallen M.J."/>
        </authorList>
    </citation>
    <scope>NUCLEOTIDE SEQUENCE</scope>
    <source>
        <strain evidence="7">ChiBcec7-5410</strain>
    </source>
</reference>
<name>A0A9D1H4R5_9FIRM</name>
<feature type="binding site" evidence="6">
    <location>
        <position position="52"/>
    </location>
    <ligand>
        <name>S-adenosyl-L-methionine</name>
        <dbReference type="ChEBI" id="CHEBI:59789"/>
    </ligand>
</feature>
<feature type="binding site" evidence="6">
    <location>
        <position position="106"/>
    </location>
    <ligand>
        <name>S-adenosyl-L-methionine</name>
        <dbReference type="ChEBI" id="CHEBI:59789"/>
    </ligand>
</feature>
<dbReference type="EMBL" id="DVLW01000014">
    <property type="protein sequence ID" value="HIT93623.1"/>
    <property type="molecule type" value="Genomic_DNA"/>
</dbReference>
<dbReference type="GO" id="GO:0071424">
    <property type="term" value="F:rRNA (cytosine-N4-)-methyltransferase activity"/>
    <property type="evidence" value="ECO:0007669"/>
    <property type="project" value="UniProtKB-UniRule"/>
</dbReference>
<dbReference type="GO" id="GO:0070475">
    <property type="term" value="P:rRNA base methylation"/>
    <property type="evidence" value="ECO:0007669"/>
    <property type="project" value="UniProtKB-UniRule"/>
</dbReference>
<dbReference type="AlphaFoldDB" id="A0A9D1H4R5"/>
<comment type="similarity">
    <text evidence="1 6">Belongs to the methyltransferase superfamily. RsmH family.</text>
</comment>
<evidence type="ECO:0000313" key="7">
    <source>
        <dbReference type="EMBL" id="HIT93623.1"/>
    </source>
</evidence>
<dbReference type="Proteomes" id="UP000824160">
    <property type="component" value="Unassembled WGS sequence"/>
</dbReference>
<evidence type="ECO:0000256" key="5">
    <source>
        <dbReference type="ARBA" id="ARBA00022691"/>
    </source>
</evidence>
<proteinExistence type="inferred from homology"/>
<protein>
    <recommendedName>
        <fullName evidence="6">Ribosomal RNA small subunit methyltransferase H</fullName>
        <ecNumber evidence="6">2.1.1.199</ecNumber>
    </recommendedName>
    <alternativeName>
        <fullName evidence="6">16S rRNA m(4)C1402 methyltransferase</fullName>
    </alternativeName>
    <alternativeName>
        <fullName evidence="6">rRNA (cytosine-N(4)-)-methyltransferase RsmH</fullName>
    </alternativeName>
</protein>
<dbReference type="Gene3D" id="1.10.150.170">
    <property type="entry name" value="Putative methyltransferase TM0872, insert domain"/>
    <property type="match status" value="1"/>
</dbReference>
<keyword evidence="5 6" id="KW-0949">S-adenosyl-L-methionine</keyword>
<feature type="binding site" evidence="6">
    <location>
        <position position="99"/>
    </location>
    <ligand>
        <name>S-adenosyl-L-methionine</name>
        <dbReference type="ChEBI" id="CHEBI:59789"/>
    </ligand>
</feature>
<dbReference type="HAMAP" id="MF_01007">
    <property type="entry name" value="16SrRNA_methyltr_H"/>
    <property type="match status" value="1"/>
</dbReference>
<keyword evidence="6" id="KW-0963">Cytoplasm</keyword>
<comment type="subcellular location">
    <subcellularLocation>
        <location evidence="6">Cytoplasm</location>
    </subcellularLocation>
</comment>
<dbReference type="PANTHER" id="PTHR11265:SF0">
    <property type="entry name" value="12S RRNA N4-METHYLCYTIDINE METHYLTRANSFERASE"/>
    <property type="match status" value="1"/>
</dbReference>
<feature type="binding site" evidence="6">
    <location>
        <begin position="33"/>
        <end position="35"/>
    </location>
    <ligand>
        <name>S-adenosyl-L-methionine</name>
        <dbReference type="ChEBI" id="CHEBI:59789"/>
    </ligand>
</feature>
<dbReference type="PANTHER" id="PTHR11265">
    <property type="entry name" value="S-ADENOSYL-METHYLTRANSFERASE MRAW"/>
    <property type="match status" value="1"/>
</dbReference>
<dbReference type="InterPro" id="IPR002903">
    <property type="entry name" value="RsmH"/>
</dbReference>
<evidence type="ECO:0000256" key="3">
    <source>
        <dbReference type="ARBA" id="ARBA00022603"/>
    </source>
</evidence>
<dbReference type="EC" id="2.1.1.199" evidence="6"/>
<evidence type="ECO:0000256" key="4">
    <source>
        <dbReference type="ARBA" id="ARBA00022679"/>
    </source>
</evidence>
<comment type="function">
    <text evidence="6">Specifically methylates the N4 position of cytidine in position 1402 (C1402) of 16S rRNA.</text>
</comment>
<dbReference type="PIRSF" id="PIRSF004486">
    <property type="entry name" value="MraW"/>
    <property type="match status" value="1"/>
</dbReference>
<evidence type="ECO:0000313" key="8">
    <source>
        <dbReference type="Proteomes" id="UP000824160"/>
    </source>
</evidence>
<sequence length="312" mass="34295">MEFTHYSVLLRECLEGLRIRPDGRYVDGTAGGAGHSREIAARLTGGRLYALDQDPDAVKVASERLAPFAQAEVIQTNFCQMKTVLESKGALPVDGVLLDLGVSSWQLDNPSRGFSYREDAPLDMRMSQSGTTAAELIASLPESEIARILWEYGEERYARSIARNIVRAREKAPVETTLQLVEIVKSSMPAAAKRDKNPCKRTFQALRIAVNSELDVLSQGIDAAFDCLSEGGRLVIITFHSLEDRMVKQKFAQLATGCICPPEFPVCVCGRTPAAKLVNKKPILPSSSELAENHRSASAKLRILEKIHARND</sequence>
<dbReference type="NCBIfam" id="TIGR00006">
    <property type="entry name" value="16S rRNA (cytosine(1402)-N(4))-methyltransferase RsmH"/>
    <property type="match status" value="1"/>
</dbReference>
<feature type="binding site" evidence="6">
    <location>
        <position position="78"/>
    </location>
    <ligand>
        <name>S-adenosyl-L-methionine</name>
        <dbReference type="ChEBI" id="CHEBI:59789"/>
    </ligand>
</feature>
<gene>
    <name evidence="6 7" type="primary">rsmH</name>
    <name evidence="7" type="ORF">IAC43_00405</name>
</gene>
<keyword evidence="3 6" id="KW-0489">Methyltransferase</keyword>
<dbReference type="SUPFAM" id="SSF81799">
    <property type="entry name" value="Putative methyltransferase TM0872, insert domain"/>
    <property type="match status" value="1"/>
</dbReference>
<dbReference type="Pfam" id="PF01795">
    <property type="entry name" value="Methyltransf_5"/>
    <property type="match status" value="1"/>
</dbReference>
<dbReference type="SUPFAM" id="SSF53335">
    <property type="entry name" value="S-adenosyl-L-methionine-dependent methyltransferases"/>
    <property type="match status" value="1"/>
</dbReference>
<accession>A0A9D1H4R5</accession>
<dbReference type="InterPro" id="IPR029063">
    <property type="entry name" value="SAM-dependent_MTases_sf"/>
</dbReference>
<evidence type="ECO:0000256" key="1">
    <source>
        <dbReference type="ARBA" id="ARBA00010396"/>
    </source>
</evidence>
<comment type="caution">
    <text evidence="7">The sequence shown here is derived from an EMBL/GenBank/DDBJ whole genome shotgun (WGS) entry which is preliminary data.</text>
</comment>
<evidence type="ECO:0000256" key="2">
    <source>
        <dbReference type="ARBA" id="ARBA00022552"/>
    </source>
</evidence>
<organism evidence="7 8">
    <name type="scientific">Candidatus Faecivivens stercoripullorum</name>
    <dbReference type="NCBI Taxonomy" id="2840805"/>
    <lineage>
        <taxon>Bacteria</taxon>
        <taxon>Bacillati</taxon>
        <taxon>Bacillota</taxon>
        <taxon>Clostridia</taxon>
        <taxon>Eubacteriales</taxon>
        <taxon>Oscillospiraceae</taxon>
        <taxon>Oscillospiraceae incertae sedis</taxon>
        <taxon>Candidatus Faecivivens</taxon>
    </lineage>
</organism>
<evidence type="ECO:0000256" key="6">
    <source>
        <dbReference type="HAMAP-Rule" id="MF_01007"/>
    </source>
</evidence>
<dbReference type="InterPro" id="IPR023397">
    <property type="entry name" value="SAM-dep_MeTrfase_MraW_recog"/>
</dbReference>
<keyword evidence="4 6" id="KW-0808">Transferase</keyword>
<keyword evidence="2 6" id="KW-0698">rRNA processing</keyword>
<reference evidence="7" key="1">
    <citation type="submission" date="2020-10" db="EMBL/GenBank/DDBJ databases">
        <authorList>
            <person name="Gilroy R."/>
        </authorList>
    </citation>
    <scope>NUCLEOTIDE SEQUENCE</scope>
    <source>
        <strain evidence="7">ChiBcec7-5410</strain>
    </source>
</reference>
<dbReference type="GO" id="GO:0005737">
    <property type="term" value="C:cytoplasm"/>
    <property type="evidence" value="ECO:0007669"/>
    <property type="project" value="UniProtKB-SubCell"/>
</dbReference>
<comment type="catalytic activity">
    <reaction evidence="6">
        <text>cytidine(1402) in 16S rRNA + S-adenosyl-L-methionine = N(4)-methylcytidine(1402) in 16S rRNA + S-adenosyl-L-homocysteine + H(+)</text>
        <dbReference type="Rhea" id="RHEA:42928"/>
        <dbReference type="Rhea" id="RHEA-COMP:10286"/>
        <dbReference type="Rhea" id="RHEA-COMP:10287"/>
        <dbReference type="ChEBI" id="CHEBI:15378"/>
        <dbReference type="ChEBI" id="CHEBI:57856"/>
        <dbReference type="ChEBI" id="CHEBI:59789"/>
        <dbReference type="ChEBI" id="CHEBI:74506"/>
        <dbReference type="ChEBI" id="CHEBI:82748"/>
        <dbReference type="EC" id="2.1.1.199"/>
    </reaction>
</comment>